<organism evidence="2 3">
    <name type="scientific">Actinomycetospora termitidis</name>
    <dbReference type="NCBI Taxonomy" id="3053470"/>
    <lineage>
        <taxon>Bacteria</taxon>
        <taxon>Bacillati</taxon>
        <taxon>Actinomycetota</taxon>
        <taxon>Actinomycetes</taxon>
        <taxon>Pseudonocardiales</taxon>
        <taxon>Pseudonocardiaceae</taxon>
        <taxon>Actinomycetospora</taxon>
    </lineage>
</organism>
<accession>A0ABT7MIJ7</accession>
<protein>
    <submittedName>
        <fullName evidence="2">Uncharacterized protein</fullName>
    </submittedName>
</protein>
<dbReference type="EMBL" id="JASVWF010000011">
    <property type="protein sequence ID" value="MDL5160492.1"/>
    <property type="molecule type" value="Genomic_DNA"/>
</dbReference>
<sequence length="503" mass="54711">MSVPENRAARQIDDLAQRYGLEQDAARAAVEDTYRAVAEHSGPALTLITADILDGLREDLAVRPEQVSVFVGRDGFPLAAAAQALEAEFVAERTRTVALSRVVLEQALRDLETHTGRGLELPEAFRLASAAEPERPGAYRQLTRYLHASGIPAGLEGSAVAIIDTSYKGTGQEMLAAAFPATDFRGHYAYFGAHPQDPHPGSKTGHALHLDPDPSNGIPTRVTELPVDPALTFAHPDAIAAVEDLHHGTLAKPRAWEQGAPQLRGMRTETAELADINPARLAPGFADPLTREACHDAALRAVGDVAAAAGAARRAGDPNWRAELEERSRAFTDQVRAWIAQPDPTVRRGLDARLGRVLDGFAHRQDRDALQRIDAVLAAGGFDRGGEPAMQLWRDLAVSRTPGEREQVVLRACELTADAAVRPVPQAAPPDLDARQQPGRDSPVQERSQAGVDAAREAREQTQQRRVAREVQEAEGHRRRVQHDPVRQVEQQRDRDTGPGRHR</sequence>
<evidence type="ECO:0000313" key="3">
    <source>
        <dbReference type="Proteomes" id="UP001231924"/>
    </source>
</evidence>
<dbReference type="Proteomes" id="UP001231924">
    <property type="component" value="Unassembled WGS sequence"/>
</dbReference>
<feature type="compositionally biased region" description="Low complexity" evidence="1">
    <location>
        <begin position="421"/>
        <end position="431"/>
    </location>
</feature>
<evidence type="ECO:0000313" key="2">
    <source>
        <dbReference type="EMBL" id="MDL5160492.1"/>
    </source>
</evidence>
<evidence type="ECO:0000256" key="1">
    <source>
        <dbReference type="SAM" id="MobiDB-lite"/>
    </source>
</evidence>
<name>A0ABT7MIJ7_9PSEU</name>
<feature type="compositionally biased region" description="Basic and acidic residues" evidence="1">
    <location>
        <begin position="454"/>
        <end position="503"/>
    </location>
</feature>
<reference evidence="2 3" key="1">
    <citation type="submission" date="2023-06" db="EMBL/GenBank/DDBJ databases">
        <title>Actinomycetospora Odt1-22.</title>
        <authorList>
            <person name="Supong K."/>
        </authorList>
    </citation>
    <scope>NUCLEOTIDE SEQUENCE [LARGE SCALE GENOMIC DNA]</scope>
    <source>
        <strain evidence="2 3">Odt1-22</strain>
    </source>
</reference>
<gene>
    <name evidence="2" type="ORF">QRT03_31310</name>
</gene>
<dbReference type="RefSeq" id="WP_286057095.1">
    <property type="nucleotide sequence ID" value="NZ_JASVWF010000011.1"/>
</dbReference>
<keyword evidence="3" id="KW-1185">Reference proteome</keyword>
<feature type="region of interest" description="Disordered" evidence="1">
    <location>
        <begin position="421"/>
        <end position="503"/>
    </location>
</feature>
<comment type="caution">
    <text evidence="2">The sequence shown here is derived from an EMBL/GenBank/DDBJ whole genome shotgun (WGS) entry which is preliminary data.</text>
</comment>
<proteinExistence type="predicted"/>